<evidence type="ECO:0000256" key="2">
    <source>
        <dbReference type="SAM" id="MobiDB-lite"/>
    </source>
</evidence>
<evidence type="ECO:0000259" key="4">
    <source>
        <dbReference type="Pfam" id="PF11611"/>
    </source>
</evidence>
<comment type="caution">
    <text evidence="5">The sequence shown here is derived from an EMBL/GenBank/DDBJ whole genome shotgun (WGS) entry which is preliminary data.</text>
</comment>
<dbReference type="RefSeq" id="WP_180747284.1">
    <property type="nucleotide sequence ID" value="NZ_CBCRWQ010000015.1"/>
</dbReference>
<accession>A0A7V8N1V4</accession>
<gene>
    <name evidence="5" type="ORF">HZR21_08490</name>
</gene>
<dbReference type="AlphaFoldDB" id="A0A7V8N1V4"/>
<dbReference type="InterPro" id="IPR029051">
    <property type="entry name" value="DUF4352"/>
</dbReference>
<organism evidence="5 6">
    <name type="scientific">Pseudolactococcus laudensis</name>
    <dbReference type="NCBI Taxonomy" id="1494461"/>
    <lineage>
        <taxon>Bacteria</taxon>
        <taxon>Bacillati</taxon>
        <taxon>Bacillota</taxon>
        <taxon>Bacilli</taxon>
        <taxon>Lactobacillales</taxon>
        <taxon>Streptococcaceae</taxon>
        <taxon>Pseudolactococcus</taxon>
    </lineage>
</organism>
<dbReference type="InterPro" id="IPR029050">
    <property type="entry name" value="Immunoprotect_excell_Ig-like"/>
</dbReference>
<dbReference type="Pfam" id="PF11611">
    <property type="entry name" value="DUF4352"/>
    <property type="match status" value="1"/>
</dbReference>
<name>A0A7V8N1V4_9LACT</name>
<feature type="transmembrane region" description="Helical" evidence="3">
    <location>
        <begin position="20"/>
        <end position="36"/>
    </location>
</feature>
<dbReference type="Proteomes" id="UP000530186">
    <property type="component" value="Unassembled WGS sequence"/>
</dbReference>
<keyword evidence="1" id="KW-0732">Signal</keyword>
<evidence type="ECO:0000256" key="3">
    <source>
        <dbReference type="SAM" id="Phobius"/>
    </source>
</evidence>
<evidence type="ECO:0000256" key="1">
    <source>
        <dbReference type="ARBA" id="ARBA00022729"/>
    </source>
</evidence>
<reference evidence="5 6" key="1">
    <citation type="submission" date="2020-07" db="EMBL/GenBank/DDBJ databases">
        <authorList>
            <person name="Hilgarth M."/>
            <person name="Werum V."/>
            <person name="Vogel R.F."/>
        </authorList>
    </citation>
    <scope>NUCLEOTIDE SEQUENCE [LARGE SCALE GENOMIC DNA]</scope>
    <source>
        <strain evidence="5 6">DSM 28961</strain>
    </source>
</reference>
<keyword evidence="6" id="KW-1185">Reference proteome</keyword>
<dbReference type="EMBL" id="JACBNY010000016">
    <property type="protein sequence ID" value="MBA0017155.1"/>
    <property type="molecule type" value="Genomic_DNA"/>
</dbReference>
<feature type="region of interest" description="Disordered" evidence="2">
    <location>
        <begin position="36"/>
        <end position="70"/>
    </location>
</feature>
<keyword evidence="3" id="KW-0812">Transmembrane</keyword>
<keyword evidence="3" id="KW-0472">Membrane</keyword>
<sequence>MGKRDEKVAKAKKPLFKKWWFWLIIVIVIAGAVGGGNKDKTKESDTEKTAKVETKESKTESKTEKSAPKKSEKQVFGIGQDVTVGKVVYRVDGKEVADTVGNEYVNSTAKGKFLVLNVTVTNNGDKAITVTDDFFKLYKGKTEFKADTTATMYANQATNGDSAAFFLQELNPESTLSGKVVFDVSEDTINDPSTQLQVQTGVWGTQTEKIKLN</sequence>
<evidence type="ECO:0000313" key="5">
    <source>
        <dbReference type="EMBL" id="MBA0017155.1"/>
    </source>
</evidence>
<keyword evidence="3" id="KW-1133">Transmembrane helix</keyword>
<evidence type="ECO:0000313" key="6">
    <source>
        <dbReference type="Proteomes" id="UP000530186"/>
    </source>
</evidence>
<protein>
    <submittedName>
        <fullName evidence="5">DUF4352 domain-containing protein</fullName>
    </submittedName>
</protein>
<dbReference type="GeneID" id="303195554"/>
<proteinExistence type="predicted"/>
<dbReference type="Gene3D" id="2.60.40.1240">
    <property type="match status" value="1"/>
</dbReference>
<feature type="compositionally biased region" description="Basic and acidic residues" evidence="2">
    <location>
        <begin position="37"/>
        <end position="70"/>
    </location>
</feature>
<feature type="domain" description="DUF4352" evidence="4">
    <location>
        <begin position="76"/>
        <end position="206"/>
    </location>
</feature>